<keyword evidence="3 6" id="KW-0227">DNA damage</keyword>
<evidence type="ECO:0000256" key="3">
    <source>
        <dbReference type="ARBA" id="ARBA00022763"/>
    </source>
</evidence>
<keyword evidence="1 6" id="KW-0540">Nuclease</keyword>
<evidence type="ECO:0000313" key="7">
    <source>
        <dbReference type="EMBL" id="PCK78490.1"/>
    </source>
</evidence>
<dbReference type="RefSeq" id="WP_096764295.1">
    <property type="nucleotide sequence ID" value="NZ_NXDM01000027.1"/>
</dbReference>
<dbReference type="Pfam" id="PF03852">
    <property type="entry name" value="Vsr"/>
    <property type="match status" value="1"/>
</dbReference>
<comment type="similarity">
    <text evidence="6">Belongs to the vsr family.</text>
</comment>
<dbReference type="Gene3D" id="3.40.960.10">
    <property type="entry name" value="VSR Endonuclease"/>
    <property type="match status" value="1"/>
</dbReference>
<name>A0A2A5KN55_9HYPH</name>
<keyword evidence="2 6" id="KW-0255">Endonuclease</keyword>
<dbReference type="NCBIfam" id="TIGR00632">
    <property type="entry name" value="vsr"/>
    <property type="match status" value="1"/>
</dbReference>
<dbReference type="SUPFAM" id="SSF52980">
    <property type="entry name" value="Restriction endonuclease-like"/>
    <property type="match status" value="1"/>
</dbReference>
<organism evidence="7 8">
    <name type="scientific">Rhizobium sophoriradicis</name>
    <dbReference type="NCBI Taxonomy" id="1535245"/>
    <lineage>
        <taxon>Bacteria</taxon>
        <taxon>Pseudomonadati</taxon>
        <taxon>Pseudomonadota</taxon>
        <taxon>Alphaproteobacteria</taxon>
        <taxon>Hyphomicrobiales</taxon>
        <taxon>Rhizobiaceae</taxon>
        <taxon>Rhizobium/Agrobacterium group</taxon>
        <taxon>Rhizobium</taxon>
    </lineage>
</organism>
<evidence type="ECO:0000256" key="5">
    <source>
        <dbReference type="ARBA" id="ARBA00023204"/>
    </source>
</evidence>
<reference evidence="7 8" key="1">
    <citation type="submission" date="2017-09" db="EMBL/GenBank/DDBJ databases">
        <title>Comparative genomics of rhizobia isolated from Phaseolus vulgaris in China.</title>
        <authorList>
            <person name="Tong W."/>
        </authorList>
    </citation>
    <scope>NUCLEOTIDE SEQUENCE [LARGE SCALE GENOMIC DNA]</scope>
    <source>
        <strain evidence="7 8">L101</strain>
    </source>
</reference>
<evidence type="ECO:0000256" key="4">
    <source>
        <dbReference type="ARBA" id="ARBA00022801"/>
    </source>
</evidence>
<evidence type="ECO:0000256" key="1">
    <source>
        <dbReference type="ARBA" id="ARBA00022722"/>
    </source>
</evidence>
<dbReference type="InterPro" id="IPR011335">
    <property type="entry name" value="Restrct_endonuc-II-like"/>
</dbReference>
<keyword evidence="4 6" id="KW-0378">Hydrolase</keyword>
<dbReference type="GO" id="GO:0004519">
    <property type="term" value="F:endonuclease activity"/>
    <property type="evidence" value="ECO:0007669"/>
    <property type="project" value="UniProtKB-KW"/>
</dbReference>
<evidence type="ECO:0000313" key="8">
    <source>
        <dbReference type="Proteomes" id="UP000218807"/>
    </source>
</evidence>
<accession>A0A2A5KN55</accession>
<protein>
    <recommendedName>
        <fullName evidence="6">Very short patch repair endonuclease</fullName>
        <ecNumber evidence="6">3.1.-.-</ecNumber>
    </recommendedName>
</protein>
<proteinExistence type="inferred from homology"/>
<dbReference type="GO" id="GO:0006298">
    <property type="term" value="P:mismatch repair"/>
    <property type="evidence" value="ECO:0007669"/>
    <property type="project" value="UniProtKB-UniRule"/>
</dbReference>
<dbReference type="AlphaFoldDB" id="A0A2A5KN55"/>
<dbReference type="EMBL" id="NXDM01000027">
    <property type="protein sequence ID" value="PCK78490.1"/>
    <property type="molecule type" value="Genomic_DNA"/>
</dbReference>
<dbReference type="EC" id="3.1.-.-" evidence="6"/>
<evidence type="ECO:0000256" key="6">
    <source>
        <dbReference type="PIRNR" id="PIRNR018267"/>
    </source>
</evidence>
<sequence length="144" mass="16537">MADFLSPAERSARMALIRSTDTSPEVTLRKALHRLGLRYVLRKKGLPGKPDLVFPKHRAVVFVHGCFWHRHEGCKVASTPKSNTEFWKDKFDRNVARDVRVQGELRAQGWRVFVIWECDLQSKARTNSTAVRLAADIRREPTIA</sequence>
<comment type="caution">
    <text evidence="7">The sequence shown here is derived from an EMBL/GenBank/DDBJ whole genome shotgun (WGS) entry which is preliminary data.</text>
</comment>
<evidence type="ECO:0000256" key="2">
    <source>
        <dbReference type="ARBA" id="ARBA00022759"/>
    </source>
</evidence>
<dbReference type="Proteomes" id="UP000218807">
    <property type="component" value="Unassembled WGS sequence"/>
</dbReference>
<dbReference type="PIRSF" id="PIRSF018267">
    <property type="entry name" value="VSR_endonuc"/>
    <property type="match status" value="1"/>
</dbReference>
<keyword evidence="8" id="KW-1185">Reference proteome</keyword>
<keyword evidence="5 6" id="KW-0234">DNA repair</keyword>
<dbReference type="GO" id="GO:0016787">
    <property type="term" value="F:hydrolase activity"/>
    <property type="evidence" value="ECO:0007669"/>
    <property type="project" value="UniProtKB-KW"/>
</dbReference>
<gene>
    <name evidence="7" type="ORF">CPT34_24770</name>
</gene>
<dbReference type="CDD" id="cd00221">
    <property type="entry name" value="Vsr"/>
    <property type="match status" value="1"/>
</dbReference>
<dbReference type="InterPro" id="IPR004603">
    <property type="entry name" value="DNA_mismatch_endonuc_vsr"/>
</dbReference>
<comment type="function">
    <text evidence="6">May nick specific sequences that contain T:G mispairs resulting from m5C-deamination.</text>
</comment>